<gene>
    <name evidence="2" type="ORF">HNQ75_000971</name>
</gene>
<organism evidence="2 3">
    <name type="scientific">Pseudorhizobium flavum</name>
    <dbReference type="NCBI Taxonomy" id="1335061"/>
    <lineage>
        <taxon>Bacteria</taxon>
        <taxon>Pseudomonadati</taxon>
        <taxon>Pseudomonadota</taxon>
        <taxon>Alphaproteobacteria</taxon>
        <taxon>Hyphomicrobiales</taxon>
        <taxon>Rhizobiaceae</taxon>
        <taxon>Rhizobium/Agrobacterium group</taxon>
        <taxon>Pseudorhizobium</taxon>
    </lineage>
</organism>
<evidence type="ECO:0000313" key="3">
    <source>
        <dbReference type="Proteomes" id="UP000535501"/>
    </source>
</evidence>
<feature type="transmembrane region" description="Helical" evidence="1">
    <location>
        <begin position="6"/>
        <end position="32"/>
    </location>
</feature>
<sequence>MTIAAPTFAVIVAMAVTTLLTRYGGLVLVRFITPQGRAKRMLEAIPPAVLTAVVVPTALATGIAETAGCAVTILAALRLSLLPSVLIGMACVAVLRAAAL</sequence>
<proteinExistence type="predicted"/>
<feature type="transmembrane region" description="Helical" evidence="1">
    <location>
        <begin position="70"/>
        <end position="95"/>
    </location>
</feature>
<name>A0A7W9YVF3_9HYPH</name>
<keyword evidence="1" id="KW-0472">Membrane</keyword>
<dbReference type="AlphaFoldDB" id="A0A7W9YVF3"/>
<dbReference type="RefSeq" id="WP_077547053.1">
    <property type="nucleotide sequence ID" value="NZ_JACHEJ010000002.1"/>
</dbReference>
<evidence type="ECO:0000313" key="2">
    <source>
        <dbReference type="EMBL" id="MBB6179017.1"/>
    </source>
</evidence>
<accession>A0A7W9YVF3</accession>
<dbReference type="Pfam" id="PF05437">
    <property type="entry name" value="AzlD"/>
    <property type="match status" value="1"/>
</dbReference>
<dbReference type="EMBL" id="JACHEJ010000002">
    <property type="protein sequence ID" value="MBB6179017.1"/>
    <property type="molecule type" value="Genomic_DNA"/>
</dbReference>
<reference evidence="2 3" key="1">
    <citation type="submission" date="2020-08" db="EMBL/GenBank/DDBJ databases">
        <title>Genomic Encyclopedia of Type Strains, Phase IV (KMG-IV): sequencing the most valuable type-strain genomes for metagenomic binning, comparative biology and taxonomic classification.</title>
        <authorList>
            <person name="Goeker M."/>
        </authorList>
    </citation>
    <scope>NUCLEOTIDE SEQUENCE [LARGE SCALE GENOMIC DNA]</scope>
    <source>
        <strain evidence="2 3">DSM 102134</strain>
    </source>
</reference>
<keyword evidence="1" id="KW-1133">Transmembrane helix</keyword>
<evidence type="ECO:0000256" key="1">
    <source>
        <dbReference type="SAM" id="Phobius"/>
    </source>
</evidence>
<dbReference type="Proteomes" id="UP000535501">
    <property type="component" value="Unassembled WGS sequence"/>
</dbReference>
<comment type="caution">
    <text evidence="2">The sequence shown here is derived from an EMBL/GenBank/DDBJ whole genome shotgun (WGS) entry which is preliminary data.</text>
</comment>
<feature type="transmembrane region" description="Helical" evidence="1">
    <location>
        <begin position="44"/>
        <end position="64"/>
    </location>
</feature>
<protein>
    <submittedName>
        <fullName evidence="2">Putative membrane protein</fullName>
    </submittedName>
</protein>
<dbReference type="InterPro" id="IPR008407">
    <property type="entry name" value="Brnchd-chn_aa_trnsp_AzlD"/>
</dbReference>
<keyword evidence="1" id="KW-0812">Transmembrane</keyword>
<keyword evidence="3" id="KW-1185">Reference proteome</keyword>